<feature type="region of interest" description="Disordered" evidence="11">
    <location>
        <begin position="186"/>
        <end position="290"/>
    </location>
</feature>
<organism evidence="13 14">
    <name type="scientific">Babesia bovis</name>
    <dbReference type="NCBI Taxonomy" id="5865"/>
    <lineage>
        <taxon>Eukaryota</taxon>
        <taxon>Sar</taxon>
        <taxon>Alveolata</taxon>
        <taxon>Apicomplexa</taxon>
        <taxon>Aconoidasida</taxon>
        <taxon>Piroplasmida</taxon>
        <taxon>Babesiidae</taxon>
        <taxon>Babesia</taxon>
    </lineage>
</organism>
<evidence type="ECO:0000256" key="5">
    <source>
        <dbReference type="ARBA" id="ARBA00022737"/>
    </source>
</evidence>
<keyword evidence="8" id="KW-0653">Protein transport</keyword>
<reference evidence="14" key="3">
    <citation type="journal article" date="2021" name="Int. J. Parasitol.">
        <title>Comparative analysis of gene expression between Babesia bovis blood stages and kinetes allowed by improved genome annotation.</title>
        <authorList>
            <person name="Ueti M.W."/>
            <person name="Johnson W.C."/>
            <person name="Kappmeyer L.S."/>
            <person name="Herndon D.R."/>
            <person name="Mousel M.R."/>
            <person name="Reif K.E."/>
            <person name="Taus N.S."/>
            <person name="Ifeonu O.O."/>
            <person name="Silva J.C."/>
            <person name="Suarez C.E."/>
            <person name="Brayton K.A."/>
        </authorList>
    </citation>
    <scope>NUCLEOTIDE SEQUENCE [LARGE SCALE GENOMIC DNA]</scope>
</reference>
<dbReference type="GeneID" id="5477773"/>
<dbReference type="STRING" id="5865.A7ASS1"/>
<keyword evidence="10 12" id="KW-0472">Membrane</keyword>
<protein>
    <submittedName>
        <fullName evidence="13">Uncharacterized protein</fullName>
    </submittedName>
</protein>
<dbReference type="RefSeq" id="XP_001609550.1">
    <property type="nucleotide sequence ID" value="XM_001609500.1"/>
</dbReference>
<dbReference type="InterPro" id="IPR045260">
    <property type="entry name" value="Sec12-like"/>
</dbReference>
<evidence type="ECO:0000256" key="2">
    <source>
        <dbReference type="ARBA" id="ARBA00022448"/>
    </source>
</evidence>
<keyword evidence="5" id="KW-0677">Repeat</keyword>
<dbReference type="GO" id="GO:0005789">
    <property type="term" value="C:endoplasmic reticulum membrane"/>
    <property type="evidence" value="ECO:0007669"/>
    <property type="project" value="UniProtKB-SubCell"/>
</dbReference>
<comment type="subcellular location">
    <subcellularLocation>
        <location evidence="1">Endoplasmic reticulum membrane</location>
        <topology evidence="1">Single-pass membrane protein</topology>
    </subcellularLocation>
</comment>
<evidence type="ECO:0000256" key="8">
    <source>
        <dbReference type="ARBA" id="ARBA00022927"/>
    </source>
</evidence>
<dbReference type="eggNOG" id="KOG0771">
    <property type="taxonomic scope" value="Eukaryota"/>
</dbReference>
<feature type="compositionally biased region" description="Basic and acidic residues" evidence="11">
    <location>
        <begin position="278"/>
        <end position="290"/>
    </location>
</feature>
<dbReference type="VEuPathDB" id="PiroplasmaDB:BBOV_II000210"/>
<dbReference type="EMBL" id="AAXT01000003">
    <property type="protein sequence ID" value="EDO05982.1"/>
    <property type="molecule type" value="Genomic_DNA"/>
</dbReference>
<keyword evidence="4 12" id="KW-0812">Transmembrane</keyword>
<evidence type="ECO:0000256" key="3">
    <source>
        <dbReference type="ARBA" id="ARBA00022574"/>
    </source>
</evidence>
<keyword evidence="2" id="KW-0813">Transport</keyword>
<dbReference type="InterPro" id="IPR001680">
    <property type="entry name" value="WD40_rpt"/>
</dbReference>
<evidence type="ECO:0000256" key="10">
    <source>
        <dbReference type="ARBA" id="ARBA00023136"/>
    </source>
</evidence>
<evidence type="ECO:0000313" key="13">
    <source>
        <dbReference type="EMBL" id="EDO05982.1"/>
    </source>
</evidence>
<evidence type="ECO:0000313" key="14">
    <source>
        <dbReference type="Proteomes" id="UP000002173"/>
    </source>
</evidence>
<dbReference type="InterPro" id="IPR015943">
    <property type="entry name" value="WD40/YVTN_repeat-like_dom_sf"/>
</dbReference>
<evidence type="ECO:0000256" key="4">
    <source>
        <dbReference type="ARBA" id="ARBA00022692"/>
    </source>
</evidence>
<evidence type="ECO:0000256" key="6">
    <source>
        <dbReference type="ARBA" id="ARBA00022824"/>
    </source>
</evidence>
<evidence type="ECO:0000256" key="12">
    <source>
        <dbReference type="SAM" id="Phobius"/>
    </source>
</evidence>
<dbReference type="PANTHER" id="PTHR23284:SF0">
    <property type="entry name" value="PROLACTIN REGULATORY ELEMENT-BINDING PROTEIN"/>
    <property type="match status" value="1"/>
</dbReference>
<dbReference type="InterPro" id="IPR036322">
    <property type="entry name" value="WD40_repeat_dom_sf"/>
</dbReference>
<sequence length="524" mass="58479">MGTVKLLEYPVYALATDGQYLVTSGGGGGEEYGISDRVEFYTISDLGRRAELFQKGSLVDQVGVLDSVEFIDVHNLWMGSVSNGTVFFSYRPSNGVHVYGRVLIATTKIEPQQTVARFCRGKKIFITGNTDGTVCMWQLSNRFMAMMDELENNLTDATGTSQAHMDTYAHTDDLTQVDNRLLPLTVRNFKKKRTPAAMSGGRQAESDIAGNNAKQSGNIDNSGSSKQGDSLRNERKKDDTKNRQPQLPMKGSLGGNTKRKQGKQAKKNASKRGYKNSEVTEAKDEHNPVNDRVSEAQADRHTDSNAHCSRHETNDHQNVAIKVAEYKCHEKEVTDCDICHDGKIAISVSQDKMVIYQVDPSKILFIQKSSMFFKFARFINSNCQNGFYQFLTIEWNAKRPCESLVAMWRFTAEVNKAVMVKSSSLGQNPCSAMCLSGDEINFALGFGTGDVGVYDVRSLQCLVYEQRHQLPVTDLAFLGDKLVSSGADFYVVIKSFQTSYIMTILTIVIPIIAYLIYVLRYRQQ</sequence>
<feature type="transmembrane region" description="Helical" evidence="12">
    <location>
        <begin position="500"/>
        <end position="519"/>
    </location>
</feature>
<dbReference type="KEGG" id="bbo:BBOV_II000210"/>
<dbReference type="OMA" id="KQNICKF"/>
<dbReference type="GO" id="GO:0015031">
    <property type="term" value="P:protein transport"/>
    <property type="evidence" value="ECO:0007669"/>
    <property type="project" value="UniProtKB-KW"/>
</dbReference>
<feature type="compositionally biased region" description="Basic and acidic residues" evidence="11">
    <location>
        <begin position="229"/>
        <end position="242"/>
    </location>
</feature>
<dbReference type="Pfam" id="PF00400">
    <property type="entry name" value="WD40"/>
    <property type="match status" value="1"/>
</dbReference>
<dbReference type="Proteomes" id="UP000002173">
    <property type="component" value="Unassembled WGS sequence"/>
</dbReference>
<name>A7ASS1_BABBO</name>
<dbReference type="InParanoid" id="A7ASS1"/>
<reference evidence="13 14" key="1">
    <citation type="journal article" date="2007" name="PLoS Pathog.">
        <title>Genome sequence of Babesia bovis and comparative analysis of apicomplexan hemoprotozoa.</title>
        <authorList>
            <person name="Brayton K.A."/>
            <person name="Lau A.O.T."/>
            <person name="Herndon D.R."/>
            <person name="Hannick L."/>
            <person name="Kappmeyer L.S."/>
            <person name="Berens S.J."/>
            <person name="Bidwell S.L."/>
            <person name="Brown W.C."/>
            <person name="Crabtree J."/>
            <person name="Fadrosh D."/>
            <person name="Feldblum T."/>
            <person name="Forberger H.A."/>
            <person name="Haas B.J."/>
            <person name="Howell J.M."/>
            <person name="Khouri H."/>
            <person name="Koo H."/>
            <person name="Mann D.J."/>
            <person name="Norimine J."/>
            <person name="Paulsen I.T."/>
            <person name="Radune D."/>
            <person name="Ren Q."/>
            <person name="Smith R.K. Jr."/>
            <person name="Suarez C.E."/>
            <person name="White O."/>
            <person name="Wortman J.R."/>
            <person name="Knowles D.P. Jr."/>
            <person name="McElwain T.F."/>
            <person name="Nene V.M."/>
        </authorList>
    </citation>
    <scope>NUCLEOTIDE SEQUENCE [LARGE SCALE GENOMIC DNA]</scope>
    <source>
        <strain evidence="13">T2Bo</strain>
    </source>
</reference>
<gene>
    <name evidence="13" type="ORF">BBOV_II000210</name>
</gene>
<dbReference type="GO" id="GO:0005085">
    <property type="term" value="F:guanyl-nucleotide exchange factor activity"/>
    <property type="evidence" value="ECO:0007669"/>
    <property type="project" value="InterPro"/>
</dbReference>
<evidence type="ECO:0000256" key="9">
    <source>
        <dbReference type="ARBA" id="ARBA00022989"/>
    </source>
</evidence>
<proteinExistence type="predicted"/>
<keyword evidence="6" id="KW-0256">Endoplasmic reticulum</keyword>
<keyword evidence="14" id="KW-1185">Reference proteome</keyword>
<dbReference type="GO" id="GO:0003400">
    <property type="term" value="P:regulation of COPII vesicle coating"/>
    <property type="evidence" value="ECO:0007669"/>
    <property type="project" value="TreeGrafter"/>
</dbReference>
<keyword evidence="3" id="KW-0853">WD repeat</keyword>
<reference evidence="14" key="2">
    <citation type="journal article" date="2020" name="Data Brief">
        <title>Transcriptome dataset of Babesia bovis life stages within vertebrate and invertebrate hosts.</title>
        <authorList>
            <person name="Ueti M.W."/>
            <person name="Johnson W.C."/>
            <person name="Kappmeyer L.S."/>
            <person name="Herndon D.R."/>
            <person name="Mousel M.R."/>
            <person name="Reif K.E."/>
            <person name="Taus N.S."/>
            <person name="Ifeonu O.O."/>
            <person name="Silva J.C."/>
            <person name="Suarez C.E."/>
            <person name="Brayton K.A."/>
        </authorList>
    </citation>
    <scope>NUCLEOTIDE SEQUENCE [LARGE SCALE GENOMIC DNA]</scope>
</reference>
<dbReference type="PANTHER" id="PTHR23284">
    <property type="entry name" value="PROLACTIN REGULATORY ELEMENT BINDING PROTEIN"/>
    <property type="match status" value="1"/>
</dbReference>
<dbReference type="Gene3D" id="2.130.10.10">
    <property type="entry name" value="YVTN repeat-like/Quinoprotein amine dehydrogenase"/>
    <property type="match status" value="2"/>
</dbReference>
<evidence type="ECO:0000256" key="7">
    <source>
        <dbReference type="ARBA" id="ARBA00022892"/>
    </source>
</evidence>
<accession>A7ASS1</accession>
<dbReference type="SUPFAM" id="SSF50978">
    <property type="entry name" value="WD40 repeat-like"/>
    <property type="match status" value="1"/>
</dbReference>
<feature type="compositionally biased region" description="Polar residues" evidence="11">
    <location>
        <begin position="212"/>
        <end position="228"/>
    </location>
</feature>
<dbReference type="SMART" id="SM00320">
    <property type="entry name" value="WD40"/>
    <property type="match status" value="3"/>
</dbReference>
<keyword evidence="9 12" id="KW-1133">Transmembrane helix</keyword>
<evidence type="ECO:0000256" key="1">
    <source>
        <dbReference type="ARBA" id="ARBA00004389"/>
    </source>
</evidence>
<dbReference type="GO" id="GO:0006888">
    <property type="term" value="P:endoplasmic reticulum to Golgi vesicle-mediated transport"/>
    <property type="evidence" value="ECO:0007669"/>
    <property type="project" value="TreeGrafter"/>
</dbReference>
<evidence type="ECO:0000256" key="11">
    <source>
        <dbReference type="SAM" id="MobiDB-lite"/>
    </source>
</evidence>
<comment type="caution">
    <text evidence="13">The sequence shown here is derived from an EMBL/GenBank/DDBJ whole genome shotgun (WGS) entry which is preliminary data.</text>
</comment>
<feature type="compositionally biased region" description="Basic residues" evidence="11">
    <location>
        <begin position="257"/>
        <end position="274"/>
    </location>
</feature>
<keyword evidence="7" id="KW-0931">ER-Golgi transport</keyword>
<dbReference type="AlphaFoldDB" id="A7ASS1"/>